<reference evidence="3 4" key="1">
    <citation type="submission" date="2018-06" db="EMBL/GenBank/DDBJ databases">
        <authorList>
            <consortium name="Pathogen Informatics"/>
            <person name="Doyle S."/>
        </authorList>
    </citation>
    <scope>NUCLEOTIDE SEQUENCE [LARGE SCALE GENOMIC DNA]</scope>
    <source>
        <strain evidence="3 4">NCTC11179</strain>
    </source>
</reference>
<organism evidence="3 4">
    <name type="scientific">Myroides odoratus</name>
    <name type="common">Flavobacterium odoratum</name>
    <dbReference type="NCBI Taxonomy" id="256"/>
    <lineage>
        <taxon>Bacteria</taxon>
        <taxon>Pseudomonadati</taxon>
        <taxon>Bacteroidota</taxon>
        <taxon>Flavobacteriia</taxon>
        <taxon>Flavobacteriales</taxon>
        <taxon>Flavobacteriaceae</taxon>
        <taxon>Myroides</taxon>
    </lineage>
</organism>
<sequence length="1507" mass="165445">MKKVYLIMFFLCSMLVMAQTPGGVTGTTIEYWLKADELATTPIHDGDDVSIWMDKSGNSRHFTNTTGYYPRFIKSAMNFHPAVEFYNDEDATTANNERRRLESVGNFQMDPNKSYFVIWISRLENESFSGSLKYAPVFTLNTASSGDNYGWTAGTGSTAQRLWHETRGSSYTHSNEGNIYGIGIAMMPNKTATPQSQILNGVASTSTMAGRTMATGQTKSIIGGASSGTTNPYYYYGEIMEVIVLSKPAGTSGAVLTTDELRKINTHFGVKYGVSLDGNYILSNGTPIYSSVLPGYYDYAKDVFGIARDDQSGLYQKQAMSTDNPALAVSLGDFHETNAENPSILADKNALMFGANGLEGNQPYAHLAGTAFVNYTLQVHTDPVTGVVKQEKLTTLFNYKLKAKATGQSSYTVNARIGIGTWLLVSANPNFPPSQSRIYKVVDGVAKNVVINDGDYIGFTSEFVAPGGVSNGLRMWLNASKKNTITVDNRGEVVNWVDHSGMGTTYRKRGANGSAPLYLDAEEQTNFHPTPYFRKWEDYLITDKAAMSKAVPEDVAFYAVVNHDFESSSRSYFIGFGQQTIGTNARRPSFGVYKGGSNNVDGLGRIGSSGLTNSPSRLFNTGATTIAGYHWKVGTNVTFEFDGGHSETVNHKYTNVLMNGPGMLGLGSSSKSYTLKGMMPEVILYEGALTANEKSRINSYLGIKYAITIKLGTFGSENFNYLLSDNTSIWNGNDASHRNFHHNVASVVRDDDADLYNYQSKSTDLGSIVHMGVGTKLGNDPILGVIKKDRTALTWGHNDGALTRFSFAGNQTICGEMDSKLSGRIWMVDNTDFDQSVLVRAADSQFPFNGPNWQVFLLVADSPGKLTANQWDRVIPMEYLYDGHQVNYKFPKDQFTYFTFAAKALPGICESCDFSGVKRLEFTKNSWAKGSTAQTFNLGDGFTADVKVTVETPSSLRSRYPRPSTYRSLREYRRRGSGDKKMVTEVVLKQNGSLKAAASSFEIFEVDRYGHRYSNIEVYGVCGAGIVMPNLSYVSAKPTYKIEENRAKGNKSSSYASPKGRMYVEFDVPVEKIYVVHTFTGKNGAGNMRMGIGPMDFYCLPPLPEPNEEGLIFTKQGPPEMLLCEEATYTFRIANTNCAPYKVNFSDVLPAGMKWVGESLSIDDTAVAQATINAYAQSSTLDIQNIEVPGTSTLTFRAKAIFDLDAPAGVYENRGKLSYQPLDGPARTVELLSCDRLSTGCEPTRTLATGDPTARPLPIEVVSALTDKGCYVENDVVTVAVKVKNPNAFSIQDMMSEFNFNEEFTYVNNSLTSESLSFGGSVIVDTSELGSLIIEDFVLPPGDHTLTFKVKAPNRAGIVMEDIDPLNPDLGQRESPLYIDFELLNESDDLCLNSTTSEVYGSLEVEYCSVCYYDPVEGDSGNILDSSGYLAITTLNRPDKTWIPNRGNAFMVLESKTKGFVITRLTTTQIERLSPVEGMLVYDTTINCLKMYNGTNWGCLDQGCVDE</sequence>
<keyword evidence="4" id="KW-1185">Reference proteome</keyword>
<gene>
    <name evidence="3" type="ORF">NCTC11179_01090</name>
</gene>
<name>A0A378RKM8_MYROD</name>
<dbReference type="RefSeq" id="WP_115090471.1">
    <property type="nucleotide sequence ID" value="NZ_CP068107.1"/>
</dbReference>
<feature type="signal peptide" evidence="1">
    <location>
        <begin position="1"/>
        <end position="18"/>
    </location>
</feature>
<dbReference type="Pfam" id="PF26628">
    <property type="entry name" value="DUF8202"/>
    <property type="match status" value="2"/>
</dbReference>
<proteinExistence type="predicted"/>
<accession>A0A378RKM8</accession>
<feature type="domain" description="DUF8202" evidence="2">
    <location>
        <begin position="260"/>
        <end position="453"/>
    </location>
</feature>
<dbReference type="Proteomes" id="UP000255024">
    <property type="component" value="Unassembled WGS sequence"/>
</dbReference>
<feature type="chain" id="PRO_5016903399" description="DUF8202 domain-containing protein" evidence="1">
    <location>
        <begin position="19"/>
        <end position="1507"/>
    </location>
</feature>
<evidence type="ECO:0000256" key="1">
    <source>
        <dbReference type="SAM" id="SignalP"/>
    </source>
</evidence>
<evidence type="ECO:0000313" key="3">
    <source>
        <dbReference type="EMBL" id="STZ27554.1"/>
    </source>
</evidence>
<dbReference type="EMBL" id="UGQL01000001">
    <property type="protein sequence ID" value="STZ27554.1"/>
    <property type="molecule type" value="Genomic_DNA"/>
</dbReference>
<keyword evidence="1" id="KW-0732">Signal</keyword>
<evidence type="ECO:0000313" key="4">
    <source>
        <dbReference type="Proteomes" id="UP000255024"/>
    </source>
</evidence>
<evidence type="ECO:0000259" key="2">
    <source>
        <dbReference type="Pfam" id="PF26628"/>
    </source>
</evidence>
<dbReference type="InterPro" id="IPR058515">
    <property type="entry name" value="DUF8202"/>
</dbReference>
<protein>
    <recommendedName>
        <fullName evidence="2">DUF8202 domain-containing protein</fullName>
    </recommendedName>
</protein>
<feature type="domain" description="DUF8202" evidence="2">
    <location>
        <begin position="693"/>
        <end position="878"/>
    </location>
</feature>